<dbReference type="Proteomes" id="UP000064201">
    <property type="component" value="Chromosome"/>
</dbReference>
<reference evidence="2 3" key="1">
    <citation type="submission" date="2015-04" db="EMBL/GenBank/DDBJ databases">
        <title>Complete Sequence for the Genome of the Thioalkalivibrio versutus D301.</title>
        <authorList>
            <person name="Mu T."/>
            <person name="Zhou J."/>
            <person name="Xu X."/>
        </authorList>
    </citation>
    <scope>NUCLEOTIDE SEQUENCE [LARGE SCALE GENOMIC DNA]</scope>
    <source>
        <strain evidence="2 3">D301</strain>
    </source>
</reference>
<name>A0A0G3FZJ4_9GAMM</name>
<protein>
    <recommendedName>
        <fullName evidence="4">HEAT repeat domain-containing protein</fullName>
    </recommendedName>
</protein>
<sequence>MLLASCAGGPPSAEPPAATGAAPQEQPAAAADGTAEGFASLRDEIHYYLERLSDRAFTETYGGEEHPRTWYTAAEALGRIGAPAVPHLVPYLDSDDPWELKLALYALMLASQDPTVTSQTGGEYIRLGTVLDERENAGNRAIARDWWKRWGHLWD</sequence>
<dbReference type="PATRIC" id="fig|106634.4.peg.562"/>
<dbReference type="OrthoDB" id="5785094at2"/>
<evidence type="ECO:0008006" key="4">
    <source>
        <dbReference type="Google" id="ProtNLM"/>
    </source>
</evidence>
<accession>A0A0G3FZJ4</accession>
<dbReference type="AlphaFoldDB" id="A0A0G3FZJ4"/>
<evidence type="ECO:0000313" key="2">
    <source>
        <dbReference type="EMBL" id="AKJ94363.1"/>
    </source>
</evidence>
<proteinExistence type="predicted"/>
<dbReference type="KEGG" id="tvr:TVD_02780"/>
<feature type="region of interest" description="Disordered" evidence="1">
    <location>
        <begin position="1"/>
        <end position="28"/>
    </location>
</feature>
<keyword evidence="3" id="KW-1185">Reference proteome</keyword>
<dbReference type="Gene3D" id="1.25.10.10">
    <property type="entry name" value="Leucine-rich Repeat Variant"/>
    <property type="match status" value="1"/>
</dbReference>
<gene>
    <name evidence="2" type="ORF">TVD_02780</name>
</gene>
<evidence type="ECO:0000256" key="1">
    <source>
        <dbReference type="SAM" id="MobiDB-lite"/>
    </source>
</evidence>
<dbReference type="RefSeq" id="WP_047250754.1">
    <property type="nucleotide sequence ID" value="NZ_CP011367.1"/>
</dbReference>
<dbReference type="InterPro" id="IPR011989">
    <property type="entry name" value="ARM-like"/>
</dbReference>
<organism evidence="2 3">
    <name type="scientific">Thioalkalivibrio versutus</name>
    <dbReference type="NCBI Taxonomy" id="106634"/>
    <lineage>
        <taxon>Bacteria</taxon>
        <taxon>Pseudomonadati</taxon>
        <taxon>Pseudomonadota</taxon>
        <taxon>Gammaproteobacteria</taxon>
        <taxon>Chromatiales</taxon>
        <taxon>Ectothiorhodospiraceae</taxon>
        <taxon>Thioalkalivibrio</taxon>
    </lineage>
</organism>
<dbReference type="InterPro" id="IPR016024">
    <property type="entry name" value="ARM-type_fold"/>
</dbReference>
<dbReference type="SUPFAM" id="SSF48371">
    <property type="entry name" value="ARM repeat"/>
    <property type="match status" value="1"/>
</dbReference>
<dbReference type="EMBL" id="CP011367">
    <property type="protein sequence ID" value="AKJ94363.1"/>
    <property type="molecule type" value="Genomic_DNA"/>
</dbReference>
<evidence type="ECO:0000313" key="3">
    <source>
        <dbReference type="Proteomes" id="UP000064201"/>
    </source>
</evidence>